<feature type="transmembrane region" description="Helical" evidence="1">
    <location>
        <begin position="15"/>
        <end position="36"/>
    </location>
</feature>
<protein>
    <submittedName>
        <fullName evidence="2">Membrane protein</fullName>
    </submittedName>
</protein>
<evidence type="ECO:0000256" key="1">
    <source>
        <dbReference type="SAM" id="Phobius"/>
    </source>
</evidence>
<dbReference type="RefSeq" id="WP_309799320.1">
    <property type="nucleotide sequence ID" value="NZ_BAAAHY010000007.1"/>
</dbReference>
<evidence type="ECO:0000313" key="2">
    <source>
        <dbReference type="EMBL" id="MDR6270324.1"/>
    </source>
</evidence>
<feature type="transmembrane region" description="Helical" evidence="1">
    <location>
        <begin position="63"/>
        <end position="87"/>
    </location>
</feature>
<dbReference type="InterPro" id="IPR018723">
    <property type="entry name" value="DUF2254_membrane"/>
</dbReference>
<accession>A0ABU1JD27</accession>
<name>A0ABU1JD27_9MICC</name>
<organism evidence="2 3">
    <name type="scientific">Arthrobacter russicus</name>
    <dbReference type="NCBI Taxonomy" id="172040"/>
    <lineage>
        <taxon>Bacteria</taxon>
        <taxon>Bacillati</taxon>
        <taxon>Actinomycetota</taxon>
        <taxon>Actinomycetes</taxon>
        <taxon>Micrococcales</taxon>
        <taxon>Micrococcaceae</taxon>
        <taxon>Arthrobacter</taxon>
    </lineage>
</organism>
<keyword evidence="1" id="KW-0812">Transmembrane</keyword>
<keyword evidence="3" id="KW-1185">Reference proteome</keyword>
<comment type="caution">
    <text evidence="2">The sequence shown here is derived from an EMBL/GenBank/DDBJ whole genome shotgun (WGS) entry which is preliminary data.</text>
</comment>
<dbReference type="EMBL" id="JAVDQF010000001">
    <property type="protein sequence ID" value="MDR6270324.1"/>
    <property type="molecule type" value="Genomic_DNA"/>
</dbReference>
<dbReference type="Pfam" id="PF10011">
    <property type="entry name" value="DUF2254"/>
    <property type="match status" value="1"/>
</dbReference>
<feature type="transmembrane region" description="Helical" evidence="1">
    <location>
        <begin position="107"/>
        <end position="125"/>
    </location>
</feature>
<sequence>MSSLLLRLRRAVDSFWFVPALVVLLAIILAEVVVGIDRAVVAAGLRDQLDWLDVVSASGGRDILGAVAGSILAVAATSFSITISVLATASSTYGPRLVRNFMSDRGNQLVLGSFGATFVYALLVLRTIRDPSQDGGAFVPALAIMLAVLIAIADVAILVYFINHIADSVQVSTLSERVKKDLIATVERLYPAEPADCVTEASGPRTGLQRTAHPLRSGYVQEVDESGLLRWAQEHDLVIEVRAQVGDHLIESEPLAVSYGEGGDAEQIRRFFTVDDARTPFQDLRFAVQQLEEMAVRALSPSTNDPYTACNALAELGPGLTLLAARADSALGREDSNGNLRLIVSRADLGDVIDSVFSAIRRNGIDHPPVLLELVKLGNRLITAAAANRSPVGPELASRVQRQLRLLRQNYRDHNPDADDLAGFEAKLPEGA</sequence>
<evidence type="ECO:0000313" key="3">
    <source>
        <dbReference type="Proteomes" id="UP001185069"/>
    </source>
</evidence>
<proteinExistence type="predicted"/>
<keyword evidence="1" id="KW-0472">Membrane</keyword>
<reference evidence="2 3" key="1">
    <citation type="submission" date="2023-07" db="EMBL/GenBank/DDBJ databases">
        <title>Sequencing the genomes of 1000 actinobacteria strains.</title>
        <authorList>
            <person name="Klenk H.-P."/>
        </authorList>
    </citation>
    <scope>NUCLEOTIDE SEQUENCE [LARGE SCALE GENOMIC DNA]</scope>
    <source>
        <strain evidence="2 3">DSM 14555</strain>
    </source>
</reference>
<dbReference type="Proteomes" id="UP001185069">
    <property type="component" value="Unassembled WGS sequence"/>
</dbReference>
<gene>
    <name evidence="2" type="ORF">JOE69_002562</name>
</gene>
<feature type="transmembrane region" description="Helical" evidence="1">
    <location>
        <begin position="137"/>
        <end position="162"/>
    </location>
</feature>
<keyword evidence="1" id="KW-1133">Transmembrane helix</keyword>